<keyword evidence="3" id="KW-0812">Transmembrane</keyword>
<name>A0A444X394_ARAHY</name>
<evidence type="ECO:0000256" key="6">
    <source>
        <dbReference type="ARBA" id="ARBA00022989"/>
    </source>
</evidence>
<evidence type="ECO:0000256" key="3">
    <source>
        <dbReference type="ARBA" id="ARBA00022692"/>
    </source>
</evidence>
<dbReference type="InterPro" id="IPR032675">
    <property type="entry name" value="LRR_dom_sf"/>
</dbReference>
<evidence type="ECO:0000313" key="11">
    <source>
        <dbReference type="Proteomes" id="UP000289738"/>
    </source>
</evidence>
<keyword evidence="6" id="KW-1133">Transmembrane helix</keyword>
<evidence type="ECO:0000259" key="9">
    <source>
        <dbReference type="Pfam" id="PF12819"/>
    </source>
</evidence>
<organism evidence="10 11">
    <name type="scientific">Arachis hypogaea</name>
    <name type="common">Peanut</name>
    <dbReference type="NCBI Taxonomy" id="3818"/>
    <lineage>
        <taxon>Eukaryota</taxon>
        <taxon>Viridiplantae</taxon>
        <taxon>Streptophyta</taxon>
        <taxon>Embryophyta</taxon>
        <taxon>Tracheophyta</taxon>
        <taxon>Spermatophyta</taxon>
        <taxon>Magnoliopsida</taxon>
        <taxon>eudicotyledons</taxon>
        <taxon>Gunneridae</taxon>
        <taxon>Pentapetalae</taxon>
        <taxon>rosids</taxon>
        <taxon>fabids</taxon>
        <taxon>Fabales</taxon>
        <taxon>Fabaceae</taxon>
        <taxon>Papilionoideae</taxon>
        <taxon>50 kb inversion clade</taxon>
        <taxon>dalbergioids sensu lato</taxon>
        <taxon>Dalbergieae</taxon>
        <taxon>Pterocarpus clade</taxon>
        <taxon>Arachis</taxon>
    </lineage>
</organism>
<dbReference type="Gene3D" id="2.60.120.430">
    <property type="entry name" value="Galactose-binding lectin"/>
    <property type="match status" value="1"/>
</dbReference>
<dbReference type="Proteomes" id="UP000289738">
    <property type="component" value="Chromosome B10"/>
</dbReference>
<dbReference type="InterPro" id="IPR001611">
    <property type="entry name" value="Leu-rich_rpt"/>
</dbReference>
<evidence type="ECO:0000256" key="5">
    <source>
        <dbReference type="ARBA" id="ARBA00022737"/>
    </source>
</evidence>
<keyword evidence="7" id="KW-0472">Membrane</keyword>
<dbReference type="AlphaFoldDB" id="A0A444X394"/>
<reference evidence="10 11" key="1">
    <citation type="submission" date="2019-01" db="EMBL/GenBank/DDBJ databases">
        <title>Sequencing of cultivated peanut Arachis hypogaea provides insights into genome evolution and oil improvement.</title>
        <authorList>
            <person name="Chen X."/>
        </authorList>
    </citation>
    <scope>NUCLEOTIDE SEQUENCE [LARGE SCALE GENOMIC DNA]</scope>
    <source>
        <strain evidence="11">cv. Fuhuasheng</strain>
        <tissue evidence="10">Leaves</tissue>
    </source>
</reference>
<feature type="chain" id="PRO_5019436485" description="Malectin-like domain-containing protein" evidence="8">
    <location>
        <begin position="35"/>
        <end position="514"/>
    </location>
</feature>
<keyword evidence="2" id="KW-0433">Leucine-rich repeat</keyword>
<keyword evidence="4 8" id="KW-0732">Signal</keyword>
<dbReference type="OrthoDB" id="1394818at2759"/>
<dbReference type="SUPFAM" id="SSF52058">
    <property type="entry name" value="L domain-like"/>
    <property type="match status" value="1"/>
</dbReference>
<feature type="signal peptide" evidence="8">
    <location>
        <begin position="1"/>
        <end position="34"/>
    </location>
</feature>
<dbReference type="FunFam" id="3.80.10.10:FF:000129">
    <property type="entry name" value="Leucine-rich repeat receptor-like kinase"/>
    <property type="match status" value="1"/>
</dbReference>
<dbReference type="GO" id="GO:0016020">
    <property type="term" value="C:membrane"/>
    <property type="evidence" value="ECO:0007669"/>
    <property type="project" value="UniProtKB-SubCell"/>
</dbReference>
<dbReference type="Gene3D" id="3.80.10.10">
    <property type="entry name" value="Ribonuclease Inhibitor"/>
    <property type="match status" value="1"/>
</dbReference>
<dbReference type="InterPro" id="IPR024788">
    <property type="entry name" value="Malectin-like_Carb-bd_dom"/>
</dbReference>
<dbReference type="Gramene" id="arahy.Tifrunner.gnm2.ann2.Ah20g240700.1">
    <property type="protein sequence ID" value="arahy.Tifrunner.gnm2.ann2.Ah20g240700.1-CDS"/>
    <property type="gene ID" value="arahy.Tifrunner.gnm2.ann2.Ah20g240700"/>
</dbReference>
<comment type="caution">
    <text evidence="10">The sequence shown here is derived from an EMBL/GenBank/DDBJ whole genome shotgun (WGS) entry which is preliminary data.</text>
</comment>
<gene>
    <name evidence="10" type="ORF">Ahy_B10g103042</name>
</gene>
<evidence type="ECO:0000256" key="1">
    <source>
        <dbReference type="ARBA" id="ARBA00004167"/>
    </source>
</evidence>
<evidence type="ECO:0000256" key="4">
    <source>
        <dbReference type="ARBA" id="ARBA00022729"/>
    </source>
</evidence>
<evidence type="ECO:0000313" key="10">
    <source>
        <dbReference type="EMBL" id="RYQ84119.1"/>
    </source>
</evidence>
<dbReference type="Pfam" id="PF12819">
    <property type="entry name" value="Malectin_like"/>
    <property type="match status" value="1"/>
</dbReference>
<keyword evidence="11" id="KW-1185">Reference proteome</keyword>
<sequence length="514" mass="56581">MLSGGAVVAYDNNMSPSILLLSLCLLTAPFFAIASNPSGYFINCGATQGITVDGLKYIPDSDGKYIKIGNSATITKPDISPLLTTLRYFPDAASRKFCYSFPVTKNNRYLLKTVYYYGNFDGKNQPPVFDQIVEGTRWSIVNTTDDYAKGLSSYYEVVLRAMGRNLGVCVARNKYTGSSSPFISALDLTLLDSSVYNPTDFDKYALVAVARHAFGSQHFISFPDDQFNRMWQPYKEQQKYVVKSQSNVSSSDFWNLPPAKAFSAGITTNDKTLEINWPTVALPASQYYISLYFQDNRIPSPDSWRIFDVSINENKFFSRLNATTKGVTVYGAQWPLSGHTKITLTSTRGEVAPVINAGEVYQVFPLGGHTRTRDVIAMEDLAKSIEKPPADWKGDPCLPQGNSWTGVTCTNEFNARVISLNLTNAGLAGSLPASINNLSALNHLWLGSNKFSGHIPDLSGLKELETLHLEKNNFEGSLPASLNQLPKLREVYSDFQAGNSAGKIPIATQGKLVE</sequence>
<evidence type="ECO:0000256" key="7">
    <source>
        <dbReference type="ARBA" id="ARBA00023136"/>
    </source>
</evidence>
<evidence type="ECO:0000256" key="8">
    <source>
        <dbReference type="SAM" id="SignalP"/>
    </source>
</evidence>
<keyword evidence="5" id="KW-0677">Repeat</keyword>
<feature type="domain" description="Malectin-like" evidence="9">
    <location>
        <begin position="42"/>
        <end position="363"/>
    </location>
</feature>
<protein>
    <recommendedName>
        <fullName evidence="9">Malectin-like domain-containing protein</fullName>
    </recommendedName>
</protein>
<dbReference type="PROSITE" id="PS51450">
    <property type="entry name" value="LRR"/>
    <property type="match status" value="1"/>
</dbReference>
<dbReference type="EMBL" id="SDMP01000020">
    <property type="protein sequence ID" value="RYQ84119.1"/>
    <property type="molecule type" value="Genomic_DNA"/>
</dbReference>
<dbReference type="Pfam" id="PF00560">
    <property type="entry name" value="LRR_1"/>
    <property type="match status" value="1"/>
</dbReference>
<dbReference type="PANTHER" id="PTHR45631">
    <property type="entry name" value="OS07G0107800 PROTEIN-RELATED"/>
    <property type="match status" value="1"/>
</dbReference>
<dbReference type="STRING" id="3818.A0A444X394"/>
<comment type="subcellular location">
    <subcellularLocation>
        <location evidence="1">Membrane</location>
        <topology evidence="1">Single-pass membrane protein</topology>
    </subcellularLocation>
</comment>
<evidence type="ECO:0000256" key="2">
    <source>
        <dbReference type="ARBA" id="ARBA00022614"/>
    </source>
</evidence>
<dbReference type="PANTHER" id="PTHR45631:SF45">
    <property type="entry name" value="LEUCINE-RICH REPEAT (LRR) FAMILY PROTEIN"/>
    <property type="match status" value="1"/>
</dbReference>
<accession>A0A444X394</accession>
<proteinExistence type="predicted"/>
<dbReference type="SMR" id="A0A444X394"/>